<dbReference type="GO" id="GO:0042254">
    <property type="term" value="P:ribosome biogenesis"/>
    <property type="evidence" value="ECO:0007669"/>
    <property type="project" value="UniProtKB-KW"/>
</dbReference>
<accession>A0A9X4NVM7</accession>
<keyword evidence="4" id="KW-0690">Ribosome biogenesis</keyword>
<reference evidence="6" key="1">
    <citation type="submission" date="2013-01" db="EMBL/GenBank/DDBJ databases">
        <title>Genome draft of Hydrogenophaga taeniospiralis 2K1.</title>
        <authorList>
            <person name="Gomila M."/>
            <person name="Lalucat J."/>
        </authorList>
    </citation>
    <scope>NUCLEOTIDE SEQUENCE</scope>
    <source>
        <strain evidence="6">CCUG 15921</strain>
    </source>
</reference>
<evidence type="ECO:0000256" key="3">
    <source>
        <dbReference type="ARBA" id="ARBA00015716"/>
    </source>
</evidence>
<evidence type="ECO:0000256" key="1">
    <source>
        <dbReference type="ARBA" id="ARBA00002868"/>
    </source>
</evidence>
<dbReference type="PANTHER" id="PTHR38099">
    <property type="entry name" value="LARGE RIBOSOMAL RNA SUBUNIT ACCUMULATION PROTEIN YCED"/>
    <property type="match status" value="1"/>
</dbReference>
<sequence>MAWSADRLDVRAFAQAGVHLQVDDPLNRFERLCSEQHGMADQASVQRVRWRAQGELRPSASGGSPAVWLHLQADTVMALTCQRCLGPVDVSLTVDRWFRFVADEATASAEDDDCEEDVLALEPRPSLYELLEDELLMELPLVPMHETCPEPVIMRVADSAVAAADDEPERKNPFAELARLKK</sequence>
<dbReference type="AlphaFoldDB" id="A0A9X4NVM7"/>
<dbReference type="Pfam" id="PF02620">
    <property type="entry name" value="YceD"/>
    <property type="match status" value="1"/>
</dbReference>
<evidence type="ECO:0000256" key="4">
    <source>
        <dbReference type="ARBA" id="ARBA00022517"/>
    </source>
</evidence>
<comment type="caution">
    <text evidence="6">The sequence shown here is derived from an EMBL/GenBank/DDBJ whole genome shotgun (WGS) entry which is preliminary data.</text>
</comment>
<comment type="similarity">
    <text evidence="2">Belongs to the DUF177 domain family.</text>
</comment>
<dbReference type="InterPro" id="IPR039255">
    <property type="entry name" value="YceD_bac"/>
</dbReference>
<evidence type="ECO:0000256" key="2">
    <source>
        <dbReference type="ARBA" id="ARBA00010740"/>
    </source>
</evidence>
<comment type="function">
    <text evidence="1">Plays a role in synthesis, processing and/or stability of 23S rRNA.</text>
</comment>
<evidence type="ECO:0000256" key="5">
    <source>
        <dbReference type="ARBA" id="ARBA00031841"/>
    </source>
</evidence>
<name>A0A9X4NVM7_9BURK</name>
<dbReference type="OrthoDB" id="5297600at2"/>
<organism evidence="6 7">
    <name type="scientific">Hydrogenophaga taeniospiralis CCUG 15921</name>
    <dbReference type="NCBI Taxonomy" id="1281780"/>
    <lineage>
        <taxon>Bacteria</taxon>
        <taxon>Pseudomonadati</taxon>
        <taxon>Pseudomonadota</taxon>
        <taxon>Betaproteobacteria</taxon>
        <taxon>Burkholderiales</taxon>
        <taxon>Comamonadaceae</taxon>
        <taxon>Hydrogenophaga</taxon>
    </lineage>
</organism>
<dbReference type="GO" id="GO:0005829">
    <property type="term" value="C:cytosol"/>
    <property type="evidence" value="ECO:0007669"/>
    <property type="project" value="TreeGrafter"/>
</dbReference>
<protein>
    <recommendedName>
        <fullName evidence="3">Large ribosomal RNA subunit accumulation protein YceD</fullName>
    </recommendedName>
    <alternativeName>
        <fullName evidence="5">23S rRNA accumulation protein YceD</fullName>
    </alternativeName>
</protein>
<evidence type="ECO:0000313" key="6">
    <source>
        <dbReference type="EMBL" id="MDG5977456.1"/>
    </source>
</evidence>
<keyword evidence="7" id="KW-1185">Reference proteome</keyword>
<dbReference type="PANTHER" id="PTHR38099:SF1">
    <property type="entry name" value="LARGE RIBOSOMAL RNA SUBUNIT ACCUMULATION PROTEIN YCED"/>
    <property type="match status" value="1"/>
</dbReference>
<gene>
    <name evidence="6" type="ORF">H010_19527</name>
</gene>
<evidence type="ECO:0000313" key="7">
    <source>
        <dbReference type="Proteomes" id="UP001152876"/>
    </source>
</evidence>
<dbReference type="InterPro" id="IPR003772">
    <property type="entry name" value="YceD"/>
</dbReference>
<dbReference type="Proteomes" id="UP001152876">
    <property type="component" value="Unassembled WGS sequence"/>
</dbReference>
<proteinExistence type="inferred from homology"/>
<dbReference type="EMBL" id="AOGK01000021">
    <property type="protein sequence ID" value="MDG5977456.1"/>
    <property type="molecule type" value="Genomic_DNA"/>
</dbReference>